<protein>
    <submittedName>
        <fullName evidence="3">M23 family peptidase</fullName>
    </submittedName>
</protein>
<dbReference type="Pfam" id="PF01551">
    <property type="entry name" value="Peptidase_M23"/>
    <property type="match status" value="1"/>
</dbReference>
<dbReference type="GO" id="GO:0004222">
    <property type="term" value="F:metalloendopeptidase activity"/>
    <property type="evidence" value="ECO:0007669"/>
    <property type="project" value="TreeGrafter"/>
</dbReference>
<accession>A0A432VUF4</accession>
<dbReference type="InterPro" id="IPR050570">
    <property type="entry name" value="Cell_wall_metabolism_enzyme"/>
</dbReference>
<evidence type="ECO:0000256" key="1">
    <source>
        <dbReference type="SAM" id="Phobius"/>
    </source>
</evidence>
<organism evidence="3 4">
    <name type="scientific">Aliidiomarina haloalkalitolerans</name>
    <dbReference type="NCBI Taxonomy" id="859059"/>
    <lineage>
        <taxon>Bacteria</taxon>
        <taxon>Pseudomonadati</taxon>
        <taxon>Pseudomonadota</taxon>
        <taxon>Gammaproteobacteria</taxon>
        <taxon>Alteromonadales</taxon>
        <taxon>Idiomarinaceae</taxon>
        <taxon>Aliidiomarina</taxon>
    </lineage>
</organism>
<dbReference type="InterPro" id="IPR016047">
    <property type="entry name" value="M23ase_b-sheet_dom"/>
</dbReference>
<dbReference type="EMBL" id="PIPI01000003">
    <property type="protein sequence ID" value="RUO20157.1"/>
    <property type="molecule type" value="Genomic_DNA"/>
</dbReference>
<keyword evidence="1" id="KW-1133">Transmembrane helix</keyword>
<dbReference type="SUPFAM" id="SSF51261">
    <property type="entry name" value="Duplicated hybrid motif"/>
    <property type="match status" value="1"/>
</dbReference>
<dbReference type="InterPro" id="IPR011055">
    <property type="entry name" value="Dup_hybrid_motif"/>
</dbReference>
<keyword evidence="1" id="KW-0472">Membrane</keyword>
<dbReference type="Gene3D" id="2.70.70.10">
    <property type="entry name" value="Glucose Permease (Domain IIA)"/>
    <property type="match status" value="1"/>
</dbReference>
<name>A0A432VUF4_9GAMM</name>
<keyword evidence="1" id="KW-0812">Transmembrane</keyword>
<evidence type="ECO:0000313" key="3">
    <source>
        <dbReference type="EMBL" id="RUO20157.1"/>
    </source>
</evidence>
<gene>
    <name evidence="3" type="ORF">CWE06_05905</name>
</gene>
<dbReference type="PANTHER" id="PTHR21666">
    <property type="entry name" value="PEPTIDASE-RELATED"/>
    <property type="match status" value="1"/>
</dbReference>
<dbReference type="OrthoDB" id="5489603at2"/>
<dbReference type="AlphaFoldDB" id="A0A432VUF4"/>
<feature type="transmembrane region" description="Helical" evidence="1">
    <location>
        <begin position="88"/>
        <end position="106"/>
    </location>
</feature>
<feature type="transmembrane region" description="Helical" evidence="1">
    <location>
        <begin position="6"/>
        <end position="27"/>
    </location>
</feature>
<dbReference type="RefSeq" id="WP_126792134.1">
    <property type="nucleotide sequence ID" value="NZ_PIPI01000003.1"/>
</dbReference>
<feature type="transmembrane region" description="Helical" evidence="1">
    <location>
        <begin position="39"/>
        <end position="57"/>
    </location>
</feature>
<keyword evidence="4" id="KW-1185">Reference proteome</keyword>
<dbReference type="Proteomes" id="UP000288212">
    <property type="component" value="Unassembled WGS sequence"/>
</dbReference>
<proteinExistence type="predicted"/>
<comment type="caution">
    <text evidence="3">The sequence shown here is derived from an EMBL/GenBank/DDBJ whole genome shotgun (WGS) entry which is preliminary data.</text>
</comment>
<evidence type="ECO:0000313" key="4">
    <source>
        <dbReference type="Proteomes" id="UP000288212"/>
    </source>
</evidence>
<feature type="domain" description="M23ase beta-sheet core" evidence="2">
    <location>
        <begin position="198"/>
        <end position="293"/>
    </location>
</feature>
<dbReference type="CDD" id="cd12797">
    <property type="entry name" value="M23_peptidase"/>
    <property type="match status" value="1"/>
</dbReference>
<evidence type="ECO:0000259" key="2">
    <source>
        <dbReference type="Pfam" id="PF01551"/>
    </source>
</evidence>
<reference evidence="3 4" key="1">
    <citation type="journal article" date="2011" name="Front. Microbiol.">
        <title>Genomic signatures of strain selection and enhancement in Bacillus atrophaeus var. globigii, a historical biowarfare simulant.</title>
        <authorList>
            <person name="Gibbons H.S."/>
            <person name="Broomall S.M."/>
            <person name="McNew L.A."/>
            <person name="Daligault H."/>
            <person name="Chapman C."/>
            <person name="Bruce D."/>
            <person name="Karavis M."/>
            <person name="Krepps M."/>
            <person name="McGregor P.A."/>
            <person name="Hong C."/>
            <person name="Park K.H."/>
            <person name="Akmal A."/>
            <person name="Feldman A."/>
            <person name="Lin J.S."/>
            <person name="Chang W.E."/>
            <person name="Higgs B.W."/>
            <person name="Demirev P."/>
            <person name="Lindquist J."/>
            <person name="Liem A."/>
            <person name="Fochler E."/>
            <person name="Read T.D."/>
            <person name="Tapia R."/>
            <person name="Johnson S."/>
            <person name="Bishop-Lilly K.A."/>
            <person name="Detter C."/>
            <person name="Han C."/>
            <person name="Sozhamannan S."/>
            <person name="Rosenzweig C.N."/>
            <person name="Skowronski E.W."/>
        </authorList>
    </citation>
    <scope>NUCLEOTIDE SEQUENCE [LARGE SCALE GENOMIC DNA]</scope>
    <source>
        <strain evidence="3 4">AK5</strain>
    </source>
</reference>
<sequence length="329" mass="37085">MKNRDWLKAWYTPIFFALPTYFLLMFASQMIFGVEVNRWLKLALYFALYFFFGWLLAKVANAGTEVAAERHPAHDWPISGPIRYAGKYVFFLTFYPTLILSSLNPFQFVQQFRQIFGQAKAAKRLKGNEEANANYQTKATYRLPFSGEWLVFNGGLKEATSHSWQVLAQRYAYDFVQADPEFRRHRGQGMRLRDYYCYGQPILAAADGEVVDVVDKIGPAPLVGFGIADFLCRHFAGNHVVICHADGEYGFYAHLIKGTIPVKIGDSVKAGEEIGRCGHTGHSSEPHLHFHLQDTPSIFTGMGLPIRFQGVGEIVRGQRVVGESAGLPD</sequence>
<dbReference type="PANTHER" id="PTHR21666:SF270">
    <property type="entry name" value="MUREIN HYDROLASE ACTIVATOR ENVC"/>
    <property type="match status" value="1"/>
</dbReference>